<feature type="non-terminal residue" evidence="3">
    <location>
        <position position="94"/>
    </location>
</feature>
<dbReference type="GO" id="GO:0016485">
    <property type="term" value="P:protein processing"/>
    <property type="evidence" value="ECO:0007669"/>
    <property type="project" value="TreeGrafter"/>
</dbReference>
<dbReference type="EMBL" id="BMAW01064141">
    <property type="protein sequence ID" value="GFT43538.1"/>
    <property type="molecule type" value="Genomic_DNA"/>
</dbReference>
<dbReference type="Gene3D" id="3.40.390.10">
    <property type="entry name" value="Collagenase (Catalytic Domain)"/>
    <property type="match status" value="1"/>
</dbReference>
<dbReference type="AlphaFoldDB" id="A0A8X6NZY8"/>
<evidence type="ECO:0000313" key="3">
    <source>
        <dbReference type="EMBL" id="GFT43538.1"/>
    </source>
</evidence>
<organism evidence="3 4">
    <name type="scientific">Nephila pilipes</name>
    <name type="common">Giant wood spider</name>
    <name type="synonym">Nephila maculata</name>
    <dbReference type="NCBI Taxonomy" id="299642"/>
    <lineage>
        <taxon>Eukaryota</taxon>
        <taxon>Metazoa</taxon>
        <taxon>Ecdysozoa</taxon>
        <taxon>Arthropoda</taxon>
        <taxon>Chelicerata</taxon>
        <taxon>Arachnida</taxon>
        <taxon>Araneae</taxon>
        <taxon>Araneomorphae</taxon>
        <taxon>Entelegynae</taxon>
        <taxon>Araneoidea</taxon>
        <taxon>Nephilidae</taxon>
        <taxon>Nephila</taxon>
    </lineage>
</organism>
<accession>A0A8X6NZY8</accession>
<protein>
    <submittedName>
        <fullName evidence="3">Endothelin-converting enzyme homolog</fullName>
    </submittedName>
</protein>
<feature type="non-terminal residue" evidence="3">
    <location>
        <position position="1"/>
    </location>
</feature>
<dbReference type="Gene3D" id="1.10.1380.10">
    <property type="entry name" value="Neutral endopeptidase , domain2"/>
    <property type="match status" value="1"/>
</dbReference>
<name>A0A8X6NZY8_NEPPI</name>
<dbReference type="GO" id="GO:0004222">
    <property type="term" value="F:metalloendopeptidase activity"/>
    <property type="evidence" value="ECO:0007669"/>
    <property type="project" value="InterPro"/>
</dbReference>
<dbReference type="PRINTS" id="PR00786">
    <property type="entry name" value="NEPRILYSIN"/>
</dbReference>
<evidence type="ECO:0000256" key="1">
    <source>
        <dbReference type="ARBA" id="ARBA00007357"/>
    </source>
</evidence>
<dbReference type="InterPro" id="IPR042089">
    <property type="entry name" value="Peptidase_M13_dom_2"/>
</dbReference>
<keyword evidence="4" id="KW-1185">Reference proteome</keyword>
<proteinExistence type="inferred from homology"/>
<evidence type="ECO:0000313" key="4">
    <source>
        <dbReference type="Proteomes" id="UP000887013"/>
    </source>
</evidence>
<comment type="similarity">
    <text evidence="1">Belongs to the peptidase M13 family.</text>
</comment>
<dbReference type="PROSITE" id="PS51885">
    <property type="entry name" value="NEPRILYSIN"/>
    <property type="match status" value="1"/>
</dbReference>
<dbReference type="InterPro" id="IPR000718">
    <property type="entry name" value="Peptidase_M13"/>
</dbReference>
<comment type="caution">
    <text evidence="3">The sequence shown here is derived from an EMBL/GenBank/DDBJ whole genome shotgun (WGS) entry which is preliminary data.</text>
</comment>
<dbReference type="OrthoDB" id="6425975at2759"/>
<dbReference type="SUPFAM" id="SSF55486">
    <property type="entry name" value="Metalloproteases ('zincins'), catalytic domain"/>
    <property type="match status" value="1"/>
</dbReference>
<dbReference type="PANTHER" id="PTHR11733:SF167">
    <property type="entry name" value="FI17812P1-RELATED"/>
    <property type="match status" value="1"/>
</dbReference>
<sequence>LDFNETEYFENHLNQLHFDRVKNMKKFGLPTNRTEWLFTASTINAYYAPTSNLIVFPAGILQPPFYDSTFPKSINFGSIGVFMGHELTHAFDDT</sequence>
<dbReference type="InterPro" id="IPR024079">
    <property type="entry name" value="MetalloPept_cat_dom_sf"/>
</dbReference>
<dbReference type="Proteomes" id="UP000887013">
    <property type="component" value="Unassembled WGS sequence"/>
</dbReference>
<dbReference type="GO" id="GO:0005886">
    <property type="term" value="C:plasma membrane"/>
    <property type="evidence" value="ECO:0007669"/>
    <property type="project" value="TreeGrafter"/>
</dbReference>
<gene>
    <name evidence="3" type="ORF">NPIL_87351</name>
</gene>
<feature type="domain" description="Peptidase M13 C-terminal" evidence="2">
    <location>
        <begin position="44"/>
        <end position="93"/>
    </location>
</feature>
<dbReference type="Pfam" id="PF01431">
    <property type="entry name" value="Peptidase_M13"/>
    <property type="match status" value="1"/>
</dbReference>
<dbReference type="PANTHER" id="PTHR11733">
    <property type="entry name" value="ZINC METALLOPROTEASE FAMILY M13 NEPRILYSIN-RELATED"/>
    <property type="match status" value="1"/>
</dbReference>
<reference evidence="3" key="1">
    <citation type="submission" date="2020-08" db="EMBL/GenBank/DDBJ databases">
        <title>Multicomponent nature underlies the extraordinary mechanical properties of spider dragline silk.</title>
        <authorList>
            <person name="Kono N."/>
            <person name="Nakamura H."/>
            <person name="Mori M."/>
            <person name="Yoshida Y."/>
            <person name="Ohtoshi R."/>
            <person name="Malay A.D."/>
            <person name="Moran D.A.P."/>
            <person name="Tomita M."/>
            <person name="Numata K."/>
            <person name="Arakawa K."/>
        </authorList>
    </citation>
    <scope>NUCLEOTIDE SEQUENCE</scope>
</reference>
<dbReference type="InterPro" id="IPR018497">
    <property type="entry name" value="Peptidase_M13_C"/>
</dbReference>
<evidence type="ECO:0000259" key="2">
    <source>
        <dbReference type="Pfam" id="PF01431"/>
    </source>
</evidence>